<evidence type="ECO:0000256" key="1">
    <source>
        <dbReference type="SAM" id="MobiDB-lite"/>
    </source>
</evidence>
<dbReference type="Gene3D" id="2.40.50.230">
    <property type="entry name" value="Gp5 N-terminal domain"/>
    <property type="match status" value="1"/>
</dbReference>
<dbReference type="NCBIfam" id="TIGR01644">
    <property type="entry name" value="phage_P2_V"/>
    <property type="match status" value="1"/>
</dbReference>
<dbReference type="EMBL" id="QDKH01000022">
    <property type="protein sequence ID" value="PWC12647.1"/>
    <property type="molecule type" value="Genomic_DNA"/>
</dbReference>
<dbReference type="InterPro" id="IPR037026">
    <property type="entry name" value="Vgr_OB-fold_dom_sf"/>
</dbReference>
<evidence type="ECO:0000259" key="2">
    <source>
        <dbReference type="Pfam" id="PF04717"/>
    </source>
</evidence>
<dbReference type="Pfam" id="PF04717">
    <property type="entry name" value="Phage_base_V"/>
    <property type="match status" value="1"/>
</dbReference>
<protein>
    <submittedName>
        <fullName evidence="4">Phage baseplate assembly protein V</fullName>
    </submittedName>
</protein>
<proteinExistence type="predicted"/>
<name>A0A2U1TTB5_9GAMM</name>
<comment type="caution">
    <text evidence="4">The sequence shown here is derived from an EMBL/GenBank/DDBJ whole genome shotgun (WGS) entry which is preliminary data.</text>
</comment>
<gene>
    <name evidence="4" type="ORF">DDT56_17360</name>
</gene>
<dbReference type="Gene3D" id="6.20.150.10">
    <property type="match status" value="1"/>
</dbReference>
<dbReference type="InterPro" id="IPR013046">
    <property type="entry name" value="GpV/Gp45"/>
</dbReference>
<dbReference type="Pfam" id="PF18946">
    <property type="entry name" value="Apex"/>
    <property type="match status" value="1"/>
</dbReference>
<organism evidence="4 5">
    <name type="scientific">Brenneria corticis</name>
    <dbReference type="NCBI Taxonomy" id="2173106"/>
    <lineage>
        <taxon>Bacteria</taxon>
        <taxon>Pseudomonadati</taxon>
        <taxon>Pseudomonadota</taxon>
        <taxon>Gammaproteobacteria</taxon>
        <taxon>Enterobacterales</taxon>
        <taxon>Pectobacteriaceae</taxon>
        <taxon>Brenneria</taxon>
    </lineage>
</organism>
<feature type="domain" description="Gp5/Type VI secretion system Vgr protein OB-fold" evidence="2">
    <location>
        <begin position="20"/>
        <end position="86"/>
    </location>
</feature>
<evidence type="ECO:0000313" key="4">
    <source>
        <dbReference type="EMBL" id="PWC12647.1"/>
    </source>
</evidence>
<sequence length="213" mass="22733">MNTQATLTEIMRLLRNLIRVGVVTHVNTVDALCRVQTGEMTTDWLHWLTRRAGCSRDWWAPSVGEQVLILSIGGELDTAFVLPGIYSDENPAPSASADAYHVSFPDGAVVEYEPATGALTVSGIKTADVTASTSITATVPRVLVKAETRITLDTPEVVCTNKLTTGTLEVQKGGAMKGNITHSGGEFKSNGVQIDKHGHGGVQRGDSWTEGTQ</sequence>
<accession>A0A2U1TTB5</accession>
<dbReference type="RefSeq" id="WP_136167668.1">
    <property type="nucleotide sequence ID" value="NZ_KZ819086.1"/>
</dbReference>
<dbReference type="InterPro" id="IPR044033">
    <property type="entry name" value="GpV-like_apex"/>
</dbReference>
<evidence type="ECO:0000313" key="5">
    <source>
        <dbReference type="Proteomes" id="UP000296159"/>
    </source>
</evidence>
<dbReference type="InterPro" id="IPR006531">
    <property type="entry name" value="Gp5/Vgr_OB"/>
</dbReference>
<reference evidence="4 5" key="1">
    <citation type="submission" date="2018-04" db="EMBL/GenBank/DDBJ databases">
        <title>Brenneria corticis sp.nov.</title>
        <authorList>
            <person name="Li Y."/>
        </authorList>
    </citation>
    <scope>NUCLEOTIDE SEQUENCE [LARGE SCALE GENOMIC DNA]</scope>
    <source>
        <strain evidence="4 5">CFCC 11842</strain>
    </source>
</reference>
<feature type="region of interest" description="Disordered" evidence="1">
    <location>
        <begin position="181"/>
        <end position="213"/>
    </location>
</feature>
<dbReference type="AlphaFoldDB" id="A0A2U1TTB5"/>
<dbReference type="InterPro" id="IPR040629">
    <property type="entry name" value="Phage_spike"/>
</dbReference>
<evidence type="ECO:0000259" key="3">
    <source>
        <dbReference type="Pfam" id="PF18715"/>
    </source>
</evidence>
<feature type="domain" description="Phage spike trimer" evidence="3">
    <location>
        <begin position="138"/>
        <end position="190"/>
    </location>
</feature>
<dbReference type="Proteomes" id="UP000296159">
    <property type="component" value="Unassembled WGS sequence"/>
</dbReference>
<dbReference type="Pfam" id="PF18715">
    <property type="entry name" value="Phage_spike"/>
    <property type="match status" value="1"/>
</dbReference>
<keyword evidence="5" id="KW-1185">Reference proteome</keyword>